<feature type="compositionally biased region" description="Polar residues" evidence="1">
    <location>
        <begin position="126"/>
        <end position="135"/>
    </location>
</feature>
<feature type="region of interest" description="Disordered" evidence="1">
    <location>
        <begin position="119"/>
        <end position="149"/>
    </location>
</feature>
<dbReference type="AlphaFoldDB" id="K0RZJ1"/>
<sequence>MQQVMKSSLAQLVERETVNLEAVSSILTGRASQFKLYFMDRAIFRRLSWIGDPFWTGTVKHGSKFSHGATLTSDVGALTDGLMGRTPDEGWPPGRTLEINFWTPLKLLKKAYDLREGEKAGETRRALNNQPTETSGDAPPKLNTGSRLS</sequence>
<name>K0RZJ1_THAOC</name>
<gene>
    <name evidence="2" type="ORF">THAOC_20627</name>
</gene>
<proteinExistence type="predicted"/>
<protein>
    <submittedName>
        <fullName evidence="2">Uncharacterized protein</fullName>
    </submittedName>
</protein>
<evidence type="ECO:0000313" key="3">
    <source>
        <dbReference type="Proteomes" id="UP000266841"/>
    </source>
</evidence>
<accession>K0RZJ1</accession>
<organism evidence="2 3">
    <name type="scientific">Thalassiosira oceanica</name>
    <name type="common">Marine diatom</name>
    <dbReference type="NCBI Taxonomy" id="159749"/>
    <lineage>
        <taxon>Eukaryota</taxon>
        <taxon>Sar</taxon>
        <taxon>Stramenopiles</taxon>
        <taxon>Ochrophyta</taxon>
        <taxon>Bacillariophyta</taxon>
        <taxon>Coscinodiscophyceae</taxon>
        <taxon>Thalassiosirophycidae</taxon>
        <taxon>Thalassiosirales</taxon>
        <taxon>Thalassiosiraceae</taxon>
        <taxon>Thalassiosira</taxon>
    </lineage>
</organism>
<comment type="caution">
    <text evidence="2">The sequence shown here is derived from an EMBL/GenBank/DDBJ whole genome shotgun (WGS) entry which is preliminary data.</text>
</comment>
<dbReference type="EMBL" id="AGNL01023423">
    <property type="protein sequence ID" value="EJK59183.1"/>
    <property type="molecule type" value="Genomic_DNA"/>
</dbReference>
<evidence type="ECO:0000313" key="2">
    <source>
        <dbReference type="EMBL" id="EJK59183.1"/>
    </source>
</evidence>
<reference evidence="2 3" key="1">
    <citation type="journal article" date="2012" name="Genome Biol.">
        <title>Genome and low-iron response of an oceanic diatom adapted to chronic iron limitation.</title>
        <authorList>
            <person name="Lommer M."/>
            <person name="Specht M."/>
            <person name="Roy A.S."/>
            <person name="Kraemer L."/>
            <person name="Andreson R."/>
            <person name="Gutowska M.A."/>
            <person name="Wolf J."/>
            <person name="Bergner S.V."/>
            <person name="Schilhabel M.B."/>
            <person name="Klostermeier U.C."/>
            <person name="Beiko R.G."/>
            <person name="Rosenstiel P."/>
            <person name="Hippler M."/>
            <person name="Laroche J."/>
        </authorList>
    </citation>
    <scope>NUCLEOTIDE SEQUENCE [LARGE SCALE GENOMIC DNA]</scope>
    <source>
        <strain evidence="2 3">CCMP1005</strain>
    </source>
</reference>
<evidence type="ECO:0000256" key="1">
    <source>
        <dbReference type="SAM" id="MobiDB-lite"/>
    </source>
</evidence>
<dbReference type="Proteomes" id="UP000266841">
    <property type="component" value="Unassembled WGS sequence"/>
</dbReference>
<keyword evidence="3" id="KW-1185">Reference proteome</keyword>